<dbReference type="PROSITE" id="PS51257">
    <property type="entry name" value="PROKAR_LIPOPROTEIN"/>
    <property type="match status" value="1"/>
</dbReference>
<accession>A0ABT0RJQ0</accession>
<gene>
    <name evidence="2" type="ORF">LZ536_02770</name>
</gene>
<dbReference type="EMBL" id="JAMGBD010000001">
    <property type="protein sequence ID" value="MCL6682825.1"/>
    <property type="molecule type" value="Genomic_DNA"/>
</dbReference>
<dbReference type="Proteomes" id="UP001165363">
    <property type="component" value="Unassembled WGS sequence"/>
</dbReference>
<proteinExistence type="predicted"/>
<evidence type="ECO:0000313" key="2">
    <source>
        <dbReference type="EMBL" id="MCL6682825.1"/>
    </source>
</evidence>
<dbReference type="RefSeq" id="WP_249846774.1">
    <property type="nucleotide sequence ID" value="NZ_JAMGBD010000001.1"/>
</dbReference>
<keyword evidence="1" id="KW-0732">Signal</keyword>
<reference evidence="2" key="1">
    <citation type="submission" date="2022-05" db="EMBL/GenBank/DDBJ databases">
        <authorList>
            <person name="Jo J.-H."/>
            <person name="Im W.-T."/>
        </authorList>
    </citation>
    <scope>NUCLEOTIDE SEQUENCE</scope>
    <source>
        <strain evidence="2">SE158</strain>
    </source>
</reference>
<keyword evidence="3" id="KW-1185">Reference proteome</keyword>
<sequence length="128" mass="13412">MKAILPLLILALSACAATVNGPVVDGGPIRQDGLAMLGQPTRVGSLVVTPMKLVEDSRCPVNARCVWAGRAVVTTRIDGTGWRETANLELGKPYATHNLSVQLSSVQPEKVAGQQPPAQAYVFGYTGG</sequence>
<feature type="signal peptide" evidence="1">
    <location>
        <begin position="1"/>
        <end position="16"/>
    </location>
</feature>
<protein>
    <submittedName>
        <fullName evidence="2">Uncharacterized protein</fullName>
    </submittedName>
</protein>
<name>A0ABT0RJQ0_9SPHN</name>
<organism evidence="2 3">
    <name type="scientific">Sphingomonas alba</name>
    <dbReference type="NCBI Taxonomy" id="2908208"/>
    <lineage>
        <taxon>Bacteria</taxon>
        <taxon>Pseudomonadati</taxon>
        <taxon>Pseudomonadota</taxon>
        <taxon>Alphaproteobacteria</taxon>
        <taxon>Sphingomonadales</taxon>
        <taxon>Sphingomonadaceae</taxon>
        <taxon>Sphingomonas</taxon>
    </lineage>
</organism>
<feature type="chain" id="PRO_5046037664" evidence="1">
    <location>
        <begin position="17"/>
        <end position="128"/>
    </location>
</feature>
<comment type="caution">
    <text evidence="2">The sequence shown here is derived from an EMBL/GenBank/DDBJ whole genome shotgun (WGS) entry which is preliminary data.</text>
</comment>
<evidence type="ECO:0000313" key="3">
    <source>
        <dbReference type="Proteomes" id="UP001165363"/>
    </source>
</evidence>
<evidence type="ECO:0000256" key="1">
    <source>
        <dbReference type="SAM" id="SignalP"/>
    </source>
</evidence>